<keyword evidence="10" id="KW-1185">Reference proteome</keyword>
<dbReference type="PIRSF" id="PIRSF036492">
    <property type="entry name" value="ALDH"/>
    <property type="match status" value="1"/>
</dbReference>
<dbReference type="Gene3D" id="3.40.309.10">
    <property type="entry name" value="Aldehyde Dehydrogenase, Chain A, domain 2"/>
    <property type="match status" value="1"/>
</dbReference>
<proteinExistence type="inferred from homology"/>
<dbReference type="FunFam" id="3.40.605.10:FF:000004">
    <property type="entry name" value="Aldehyde dehydrogenase"/>
    <property type="match status" value="1"/>
</dbReference>
<name>A0A285X522_9FLAO</name>
<accession>A0A285X522</accession>
<evidence type="ECO:0000256" key="6">
    <source>
        <dbReference type="PROSITE-ProRule" id="PRU10007"/>
    </source>
</evidence>
<dbReference type="PROSITE" id="PS00687">
    <property type="entry name" value="ALDEHYDE_DEHYDR_GLU"/>
    <property type="match status" value="1"/>
</dbReference>
<evidence type="ECO:0000259" key="8">
    <source>
        <dbReference type="Pfam" id="PF00171"/>
    </source>
</evidence>
<dbReference type="InterPro" id="IPR012394">
    <property type="entry name" value="Aldehyde_DH_NAD(P)"/>
</dbReference>
<evidence type="ECO:0000256" key="7">
    <source>
        <dbReference type="RuleBase" id="RU003345"/>
    </source>
</evidence>
<dbReference type="InterPro" id="IPR016161">
    <property type="entry name" value="Ald_DH/histidinol_DH"/>
</dbReference>
<evidence type="ECO:0000256" key="4">
    <source>
        <dbReference type="PIRNR" id="PIRNR036492"/>
    </source>
</evidence>
<dbReference type="InterPro" id="IPR016162">
    <property type="entry name" value="Ald_DH_N"/>
</dbReference>
<dbReference type="GO" id="GO:0006081">
    <property type="term" value="P:aldehyde metabolic process"/>
    <property type="evidence" value="ECO:0007669"/>
    <property type="project" value="InterPro"/>
</dbReference>
<organism evidence="9 10">
    <name type="scientific">Salinimicrobium sediminis</name>
    <dbReference type="NCBI Taxonomy" id="1343891"/>
    <lineage>
        <taxon>Bacteria</taxon>
        <taxon>Pseudomonadati</taxon>
        <taxon>Bacteroidota</taxon>
        <taxon>Flavobacteriia</taxon>
        <taxon>Flavobacteriales</taxon>
        <taxon>Flavobacteriaceae</taxon>
        <taxon>Salinimicrobium</taxon>
    </lineage>
</organism>
<feature type="domain" description="Aldehyde dehydrogenase" evidence="8">
    <location>
        <begin position="20"/>
        <end position="437"/>
    </location>
</feature>
<dbReference type="InterPro" id="IPR029510">
    <property type="entry name" value="Ald_DH_CS_GLU"/>
</dbReference>
<sequence length="467" mass="51976">MAEALSIHSEVDISKLLSSQIAFFEAGNSLDVAERISKLRKLKTIIEEKEEEISAALFADFRKPEFETYATETALILSELKFTIKKLKKWAKPKKVKSTFLNFPSKDYIYPQPYGNVLVLAPWNYPFQLSVSPAIGALAAGNTVILKPSEYAPATSQLTKEIFAEVYTEEEVAVILGGVAISEELLKLKWDYVFFTGSVPVGRIVAKAIAPHLTPATLELGGKNPCIIHSSAKIDLAAKRIVWGKFINAGQTCISPDYILIDKKKKTEFTEAVKKEIKAAFGEDPRNSSDYARIINKKNFERLQAMLQEQTIITGGETAPDDNYIAPTLLNEPSLDAEVMQDEIFGPILPVLTFSDETEIEKIICHYPDPLALYVFAEDKDFSEKILQKYRFGGGASNDVVVHIANKNLPFGGVGSSGYGGYHGKFSFDTFTHKKSISKRATWIDIPLRYAPYTGKLPLIKKVMKRL</sequence>
<dbReference type="EMBL" id="OCMF01000002">
    <property type="protein sequence ID" value="SOC80412.1"/>
    <property type="molecule type" value="Genomic_DNA"/>
</dbReference>
<keyword evidence="2 4" id="KW-0560">Oxidoreductase</keyword>
<evidence type="ECO:0000256" key="1">
    <source>
        <dbReference type="ARBA" id="ARBA00009986"/>
    </source>
</evidence>
<dbReference type="InterPro" id="IPR016163">
    <property type="entry name" value="Ald_DH_C"/>
</dbReference>
<reference evidence="10" key="1">
    <citation type="submission" date="2017-09" db="EMBL/GenBank/DDBJ databases">
        <authorList>
            <person name="Varghese N."/>
            <person name="Submissions S."/>
        </authorList>
    </citation>
    <scope>NUCLEOTIDE SEQUENCE [LARGE SCALE GENOMIC DNA]</scope>
    <source>
        <strain evidence="10">CGMCC 1.12641</strain>
    </source>
</reference>
<dbReference type="PANTHER" id="PTHR43570:SF16">
    <property type="entry name" value="ALDEHYDE DEHYDROGENASE TYPE III, ISOFORM Q"/>
    <property type="match status" value="1"/>
</dbReference>
<dbReference type="AlphaFoldDB" id="A0A285X522"/>
<dbReference type="Gene3D" id="3.40.605.10">
    <property type="entry name" value="Aldehyde Dehydrogenase, Chain A, domain 1"/>
    <property type="match status" value="1"/>
</dbReference>
<keyword evidence="3" id="KW-0520">NAD</keyword>
<dbReference type="PANTHER" id="PTHR43570">
    <property type="entry name" value="ALDEHYDE DEHYDROGENASE"/>
    <property type="match status" value="1"/>
</dbReference>
<evidence type="ECO:0000256" key="5">
    <source>
        <dbReference type="PIRSR" id="PIRSR036492-1"/>
    </source>
</evidence>
<dbReference type="Pfam" id="PF00171">
    <property type="entry name" value="Aldedh"/>
    <property type="match status" value="1"/>
</dbReference>
<feature type="active site" evidence="5 6">
    <location>
        <position position="219"/>
    </location>
</feature>
<comment type="similarity">
    <text evidence="1 4 7">Belongs to the aldehyde dehydrogenase family.</text>
</comment>
<dbReference type="OrthoDB" id="9762913at2"/>
<evidence type="ECO:0000256" key="2">
    <source>
        <dbReference type="ARBA" id="ARBA00023002"/>
    </source>
</evidence>
<dbReference type="GO" id="GO:0004029">
    <property type="term" value="F:aldehyde dehydrogenase (NAD+) activity"/>
    <property type="evidence" value="ECO:0007669"/>
    <property type="project" value="TreeGrafter"/>
</dbReference>
<dbReference type="GO" id="GO:0005737">
    <property type="term" value="C:cytoplasm"/>
    <property type="evidence" value="ECO:0007669"/>
    <property type="project" value="TreeGrafter"/>
</dbReference>
<evidence type="ECO:0000256" key="3">
    <source>
        <dbReference type="ARBA" id="ARBA00023027"/>
    </source>
</evidence>
<gene>
    <name evidence="9" type="ORF">SAMN06296241_1961</name>
</gene>
<dbReference type="RefSeq" id="WP_097056184.1">
    <property type="nucleotide sequence ID" value="NZ_OCMF01000002.1"/>
</dbReference>
<feature type="active site" evidence="5">
    <location>
        <position position="253"/>
    </location>
</feature>
<dbReference type="InterPro" id="IPR015590">
    <property type="entry name" value="Aldehyde_DH_dom"/>
</dbReference>
<dbReference type="Proteomes" id="UP000219193">
    <property type="component" value="Unassembled WGS sequence"/>
</dbReference>
<evidence type="ECO:0000313" key="9">
    <source>
        <dbReference type="EMBL" id="SOC80412.1"/>
    </source>
</evidence>
<evidence type="ECO:0000313" key="10">
    <source>
        <dbReference type="Proteomes" id="UP000219193"/>
    </source>
</evidence>
<dbReference type="FunFam" id="3.40.309.10:FF:000003">
    <property type="entry name" value="Aldehyde dehydrogenase"/>
    <property type="match status" value="1"/>
</dbReference>
<protein>
    <recommendedName>
        <fullName evidence="4">Aldehyde dehydrogenase</fullName>
    </recommendedName>
</protein>
<dbReference type="SUPFAM" id="SSF53720">
    <property type="entry name" value="ALDH-like"/>
    <property type="match status" value="1"/>
</dbReference>